<evidence type="ECO:0000313" key="4">
    <source>
        <dbReference type="Proteomes" id="UP000014400"/>
    </source>
</evidence>
<feature type="domain" description="Autotransporter" evidence="2">
    <location>
        <begin position="1075"/>
        <end position="1340"/>
    </location>
</feature>
<dbReference type="InterPro" id="IPR005546">
    <property type="entry name" value="Autotransporte_beta"/>
</dbReference>
<accession>S3BZE6</accession>
<dbReference type="SMART" id="SM00869">
    <property type="entry name" value="Autotransporter"/>
    <property type="match status" value="1"/>
</dbReference>
<dbReference type="PATRIC" id="fig|1203554.3.peg.1151"/>
<protein>
    <recommendedName>
        <fullName evidence="2">Autotransporter domain-containing protein</fullName>
    </recommendedName>
</protein>
<dbReference type="Gene3D" id="2.40.128.130">
    <property type="entry name" value="Autotransporter beta-domain"/>
    <property type="match status" value="1"/>
</dbReference>
<keyword evidence="1" id="KW-0732">Signal</keyword>
<dbReference type="InterPro" id="IPR036709">
    <property type="entry name" value="Autotransporte_beta_dom_sf"/>
</dbReference>
<feature type="chain" id="PRO_5004506645" description="Autotransporter domain-containing protein" evidence="1">
    <location>
        <begin position="49"/>
        <end position="1340"/>
    </location>
</feature>
<feature type="signal peptide" evidence="1">
    <location>
        <begin position="1"/>
        <end position="48"/>
    </location>
</feature>
<dbReference type="SUPFAM" id="SSF103515">
    <property type="entry name" value="Autotransporter"/>
    <property type="match status" value="1"/>
</dbReference>
<proteinExistence type="predicted"/>
<comment type="caution">
    <text evidence="3">The sequence shown here is derived from an EMBL/GenBank/DDBJ whole genome shotgun (WGS) entry which is preliminary data.</text>
</comment>
<dbReference type="HOGENOM" id="CLU_256710_0_0_4"/>
<dbReference type="PROSITE" id="PS51208">
    <property type="entry name" value="AUTOTRANSPORTER"/>
    <property type="match status" value="1"/>
</dbReference>
<gene>
    <name evidence="3" type="ORF">HMPREF1476_01116</name>
</gene>
<dbReference type="RefSeq" id="WP_016474405.1">
    <property type="nucleotide sequence ID" value="NZ_KE150480.1"/>
</dbReference>
<evidence type="ECO:0000259" key="2">
    <source>
        <dbReference type="PROSITE" id="PS51208"/>
    </source>
</evidence>
<reference evidence="3 4" key="1">
    <citation type="submission" date="2013-04" db="EMBL/GenBank/DDBJ databases">
        <title>The Genome Sequence of Sutterella wadsworthensis HGA0223.</title>
        <authorList>
            <consortium name="The Broad Institute Genomics Platform"/>
            <person name="Earl A."/>
            <person name="Ward D."/>
            <person name="Feldgarden M."/>
            <person name="Gevers D."/>
            <person name="Schmidt T.M."/>
            <person name="Dover J."/>
            <person name="Dai D."/>
            <person name="Walker B."/>
            <person name="Young S."/>
            <person name="Zeng Q."/>
            <person name="Gargeya S."/>
            <person name="Fitzgerald M."/>
            <person name="Haas B."/>
            <person name="Abouelleil A."/>
            <person name="Allen A.W."/>
            <person name="Alvarado L."/>
            <person name="Arachchi H.M."/>
            <person name="Berlin A.M."/>
            <person name="Chapman S.B."/>
            <person name="Gainer-Dewar J."/>
            <person name="Goldberg J."/>
            <person name="Griggs A."/>
            <person name="Gujja S."/>
            <person name="Hansen M."/>
            <person name="Howarth C."/>
            <person name="Imamovic A."/>
            <person name="Ireland A."/>
            <person name="Larimer J."/>
            <person name="McCowan C."/>
            <person name="Murphy C."/>
            <person name="Pearson M."/>
            <person name="Poon T.W."/>
            <person name="Priest M."/>
            <person name="Roberts A."/>
            <person name="Saif S."/>
            <person name="Shea T."/>
            <person name="Sisk P."/>
            <person name="Sykes S."/>
            <person name="Wortman J."/>
            <person name="Nusbaum C."/>
            <person name="Birren B."/>
        </authorList>
    </citation>
    <scope>NUCLEOTIDE SEQUENCE [LARGE SCALE GENOMIC DNA]</scope>
    <source>
        <strain evidence="3 4">HGA0223</strain>
    </source>
</reference>
<evidence type="ECO:0000313" key="3">
    <source>
        <dbReference type="EMBL" id="EPD99437.1"/>
    </source>
</evidence>
<keyword evidence="4" id="KW-1185">Reference proteome</keyword>
<dbReference type="Pfam" id="PF03797">
    <property type="entry name" value="Autotransporter"/>
    <property type="match status" value="1"/>
</dbReference>
<evidence type="ECO:0000256" key="1">
    <source>
        <dbReference type="SAM" id="SignalP"/>
    </source>
</evidence>
<dbReference type="Proteomes" id="UP000014400">
    <property type="component" value="Unassembled WGS sequence"/>
</dbReference>
<dbReference type="eggNOG" id="ENOG5033TGI">
    <property type="taxonomic scope" value="Bacteria"/>
</dbReference>
<name>S3BZE6_9BURK</name>
<organism evidence="3 4">
    <name type="scientific">Sutterella wadsworthensis HGA0223</name>
    <dbReference type="NCBI Taxonomy" id="1203554"/>
    <lineage>
        <taxon>Bacteria</taxon>
        <taxon>Pseudomonadati</taxon>
        <taxon>Pseudomonadota</taxon>
        <taxon>Betaproteobacteria</taxon>
        <taxon>Burkholderiales</taxon>
        <taxon>Sutterellaceae</taxon>
        <taxon>Sutterella</taxon>
    </lineage>
</organism>
<dbReference type="EMBL" id="ATCF01000016">
    <property type="protein sequence ID" value="EPD99437.1"/>
    <property type="molecule type" value="Genomic_DNA"/>
</dbReference>
<sequence>MNRTFKVAKSLTRGVVVTSEKASSYQGKAVKTVIATAVAALVAGTAVAAETAADETPTPTYGWTTQEGITNATISTEVKIADGNKLVSSGDALTIADGAKVVLTSGQHIGVKADDAETAKGVISVAGGEVSLDSSGLHANDFTQSGGTITVGNKSAANVWANHANVGGYYTYTMTGGTMNVNEGGRLWIGSGDGDTPATMKFQGGTLNLKGTETNYAIVSTMTLGTFSNANGEEYAQPLSFEGTNVNVDGSALLMSRDIQIGGGVIKVNDDAHLYLLAEKQLSSDGKVLTSATSDTWSKGSVTVTGGEITVAEKGTLPVAHNDLVLKGGTISNAGTFSAPTLTVKSGTMNNTGTLDVDTLTIQGGTVNTVFQPYETPVNFTAQTVNLEGGVLNLAALNSKSSSSSKENDRLLLNYGTWNLAGGELRVAGTKYEGDLKIGRKDAQADVTVTSDYSFNKVEFGSSKTVANNTPSTLTIGSAEKNGKLTIADLNLSNGDVTVKGGSTLNITDISAIGANAKLTNAGTVNITGTVKTTQTALTDANFVNTGSIYTGLENLVALTYNSDKTEISTATITAFGSALNGTGDSGNVFDTADRTLKLDEYNKIAAAMGKLTMLNTVVTSNTAGEDLKFSDVASSGLKSPATTVTAAATDKAVTLTPTAAVLVANVKTDAETVTIDGSSAGVTLAGNDGVLFGTGVKTVTVKGTNGLTLGYEAAEKTGSIAGEVTVETGSKLAVEAGSFTITGIANAGTLAIDGGDLTTSYLTGSATITDGILAVLGNKAATTATGKATPAADSVDPFANAVKVDQITFNGSATDKDTGILAVGANAQAAEVAVSSVYDAHELAGKNIVYLTKQAKFSAEPAQATDYLIDVAQVAASEGFTAEAGVLGNTLTSQTLKAIKLTNVTAAALEGEAGQKTLRVAQTGSTATAKVDFGNWFYGEKDYESTVTNGLVDGVITFSPNKDKIKQIEKLNVAALAKDAADNVTFGQNEIVDELAFKTVAYNEAVTDRADELGLTGEEHSKYIASAMETYFDQLDIASELAIAGGVFGTTLDINDQVTAALDRRTSLANLNAPRTEGFTPWVDVFGTKNEAKRIYGEGAGYEADIYGAVLGFDYTAACGGVLGLAFNVGQADGNSVGIGSAKVENDADFYGVSLYAAQTFGDFNVKADLGYTQVKNDLKMNGVTKTWKESQDADVITFGVGTEYLVKAGALNVVPHAGIRMTRIDLDDSKYGAEYETMTVYQMPLGVAFSGTFDTNGWKVAPMVDLSVVPTFGDKDAEAKYFGGVKDVVRAVDSNPIRATLGVEAQTGAWTFGVNYGLTAGSDDRLNNSLNANARYTF</sequence>